<feature type="compositionally biased region" description="Basic and acidic residues" evidence="1">
    <location>
        <begin position="459"/>
        <end position="471"/>
    </location>
</feature>
<proteinExistence type="predicted"/>
<feature type="compositionally biased region" description="Basic residues" evidence="1">
    <location>
        <begin position="472"/>
        <end position="484"/>
    </location>
</feature>
<gene>
    <name evidence="3" type="ORF">BDP27DRAFT_1216537</name>
</gene>
<evidence type="ECO:0000256" key="2">
    <source>
        <dbReference type="SAM" id="SignalP"/>
    </source>
</evidence>
<feature type="chain" id="PRO_5040230460" evidence="2">
    <location>
        <begin position="25"/>
        <end position="491"/>
    </location>
</feature>
<dbReference type="Pfam" id="PF10281">
    <property type="entry name" value="Ish1"/>
    <property type="match status" value="5"/>
</dbReference>
<dbReference type="AlphaFoldDB" id="A0A9P5Q1C2"/>
<organism evidence="3 4">
    <name type="scientific">Rhodocollybia butyracea</name>
    <dbReference type="NCBI Taxonomy" id="206335"/>
    <lineage>
        <taxon>Eukaryota</taxon>
        <taxon>Fungi</taxon>
        <taxon>Dikarya</taxon>
        <taxon>Basidiomycota</taxon>
        <taxon>Agaricomycotina</taxon>
        <taxon>Agaricomycetes</taxon>
        <taxon>Agaricomycetidae</taxon>
        <taxon>Agaricales</taxon>
        <taxon>Marasmiineae</taxon>
        <taxon>Omphalotaceae</taxon>
        <taxon>Rhodocollybia</taxon>
    </lineage>
</organism>
<accession>A0A9P5Q1C2</accession>
<evidence type="ECO:0000313" key="3">
    <source>
        <dbReference type="EMBL" id="KAF9073044.1"/>
    </source>
</evidence>
<evidence type="ECO:0000313" key="4">
    <source>
        <dbReference type="Proteomes" id="UP000772434"/>
    </source>
</evidence>
<keyword evidence="2" id="KW-0732">Signal</keyword>
<dbReference type="InterPro" id="IPR018803">
    <property type="entry name" value="Ish1/Msc1-like"/>
</dbReference>
<dbReference type="EMBL" id="JADNRY010000020">
    <property type="protein sequence ID" value="KAF9073044.1"/>
    <property type="molecule type" value="Genomic_DNA"/>
</dbReference>
<reference evidence="3" key="1">
    <citation type="submission" date="2020-11" db="EMBL/GenBank/DDBJ databases">
        <authorList>
            <consortium name="DOE Joint Genome Institute"/>
            <person name="Ahrendt S."/>
            <person name="Riley R."/>
            <person name="Andreopoulos W."/>
            <person name="Labutti K."/>
            <person name="Pangilinan J."/>
            <person name="Ruiz-Duenas F.J."/>
            <person name="Barrasa J.M."/>
            <person name="Sanchez-Garcia M."/>
            <person name="Camarero S."/>
            <person name="Miyauchi S."/>
            <person name="Serrano A."/>
            <person name="Linde D."/>
            <person name="Babiker R."/>
            <person name="Drula E."/>
            <person name="Ayuso-Fernandez I."/>
            <person name="Pacheco R."/>
            <person name="Padilla G."/>
            <person name="Ferreira P."/>
            <person name="Barriuso J."/>
            <person name="Kellner H."/>
            <person name="Castanera R."/>
            <person name="Alfaro M."/>
            <person name="Ramirez L."/>
            <person name="Pisabarro A.G."/>
            <person name="Kuo A."/>
            <person name="Tritt A."/>
            <person name="Lipzen A."/>
            <person name="He G."/>
            <person name="Yan M."/>
            <person name="Ng V."/>
            <person name="Cullen D."/>
            <person name="Martin F."/>
            <person name="Rosso M.-N."/>
            <person name="Henrissat B."/>
            <person name="Hibbett D."/>
            <person name="Martinez A.T."/>
            <person name="Grigoriev I.V."/>
        </authorList>
    </citation>
    <scope>NUCLEOTIDE SEQUENCE</scope>
    <source>
        <strain evidence="3">AH 40177</strain>
    </source>
</reference>
<evidence type="ECO:0000256" key="1">
    <source>
        <dbReference type="SAM" id="MobiDB-lite"/>
    </source>
</evidence>
<protein>
    <submittedName>
        <fullName evidence="3">Uncharacterized protein</fullName>
    </submittedName>
</protein>
<sequence length="491" mass="55755">MHIQLNRKLALILLLASTPTYTYASSWFGSTSAPSAYPSSFSSWTSSQYESFQNSVASVRESTFDAWDDSRLRQWLLEQGVVAPKGPREEIVLQAKQRWRDWEKAKANYESSASSVISEASSTVSSATSAATSAVTSFVAQATADLPQHPLDDTKDYIWSTWDDAKLRKYLVQQGLIDDRTAAGKKRDELIAIVKDRYKDAQQNAYEMWSDTYMHDWLASHNLIDTRSSLQKSRDEYLDLMRDYYYTSSQRVWDSWSESDMKQWLVDNGIVKSEAEIRKEKMRRMVQDNYSNAKSTAVSAWSESQMRNWLIENGYMKSDAQAKRDEVVKMFKDKYDTVSASAASYFVWPDARLRAYLREHSILSSPTSSSSSFFGSPNQESFSLPKSRSELLQETRIRWVQTTSAAENVVNKIKEILDANVIAPVGEQLERIWDLVVGTVSSGKAGVEDAEADVDEKFEEGKEQAKGEYAKARKHTIRKGKAAHQKVNGEM</sequence>
<dbReference type="Proteomes" id="UP000772434">
    <property type="component" value="Unassembled WGS sequence"/>
</dbReference>
<feature type="signal peptide" evidence="2">
    <location>
        <begin position="1"/>
        <end position="24"/>
    </location>
</feature>
<name>A0A9P5Q1C2_9AGAR</name>
<keyword evidence="4" id="KW-1185">Reference proteome</keyword>
<feature type="region of interest" description="Disordered" evidence="1">
    <location>
        <begin position="451"/>
        <end position="491"/>
    </location>
</feature>
<dbReference type="OrthoDB" id="2527403at2759"/>
<comment type="caution">
    <text evidence="3">The sequence shown here is derived from an EMBL/GenBank/DDBJ whole genome shotgun (WGS) entry which is preliminary data.</text>
</comment>